<evidence type="ECO:0000313" key="2">
    <source>
        <dbReference type="Proteomes" id="UP000282386"/>
    </source>
</evidence>
<accession>A0A7Z9A275</accession>
<dbReference type="RefSeq" id="WP_126499561.1">
    <property type="nucleotide sequence ID" value="NZ_LR134479.1"/>
</dbReference>
<evidence type="ECO:0000313" key="1">
    <source>
        <dbReference type="EMBL" id="VEI22255.1"/>
    </source>
</evidence>
<organism evidence="1 2">
    <name type="scientific">Rothia aeria</name>
    <dbReference type="NCBI Taxonomy" id="172042"/>
    <lineage>
        <taxon>Bacteria</taxon>
        <taxon>Bacillati</taxon>
        <taxon>Actinomycetota</taxon>
        <taxon>Actinomycetes</taxon>
        <taxon>Micrococcales</taxon>
        <taxon>Micrococcaceae</taxon>
        <taxon>Rothia</taxon>
    </lineage>
</organism>
<dbReference type="AlphaFoldDB" id="A0A7Z9A275"/>
<dbReference type="Gene3D" id="3.40.50.1820">
    <property type="entry name" value="alpha/beta hydrolase"/>
    <property type="match status" value="1"/>
</dbReference>
<gene>
    <name evidence="1" type="ORF">NCTC10207_00329</name>
</gene>
<name>A0A7Z9A275_9MICC</name>
<dbReference type="SUPFAM" id="SSF53474">
    <property type="entry name" value="alpha/beta-Hydrolases"/>
    <property type="match status" value="1"/>
</dbReference>
<proteinExistence type="predicted"/>
<dbReference type="InterPro" id="IPR029058">
    <property type="entry name" value="AB_hydrolase_fold"/>
</dbReference>
<dbReference type="Proteomes" id="UP000282386">
    <property type="component" value="Chromosome"/>
</dbReference>
<protein>
    <submittedName>
        <fullName evidence="1">Uncharacterized protein</fullName>
    </submittedName>
</protein>
<dbReference type="EMBL" id="LR134479">
    <property type="protein sequence ID" value="VEI22255.1"/>
    <property type="molecule type" value="Genomic_DNA"/>
</dbReference>
<reference evidence="1 2" key="1">
    <citation type="submission" date="2018-12" db="EMBL/GenBank/DDBJ databases">
        <authorList>
            <consortium name="Pathogen Informatics"/>
        </authorList>
    </citation>
    <scope>NUCLEOTIDE SEQUENCE [LARGE SCALE GENOMIC DNA]</scope>
    <source>
        <strain evidence="1 2">NCTC10207</strain>
    </source>
</reference>
<sequence length="298" mass="32627">MSKREPRKQTNTAHIPRLPSPLSAAMRAARRAGRMLEPALLSSSELVGYLPFTAHGRTLHYRVGNAHRLEGAGSSPGVLFFFDGDYLLRSGSRLLRRTSTLREELSDIAYQHRMLLVPVLAPGTVNEGVLREATTNWWVRARANGRVFRALAADLHERYGYDRSRVWLAGYSGGAEFIAYELLLHAADAMVGGGATLIAGGGADGIPTQHRAPNISLSHLLLSWHVGDKDGRSPRLLNDTRSGGMWSAQVAAQEGGQFYARLGARTALHVMPGQGHRNYPITQLVRNDLAMATRLGYL</sequence>